<evidence type="ECO:0000256" key="1">
    <source>
        <dbReference type="ARBA" id="ARBA00010564"/>
    </source>
</evidence>
<dbReference type="Proteomes" id="UP000193944">
    <property type="component" value="Unassembled WGS sequence"/>
</dbReference>
<keyword evidence="7 9" id="KW-0411">Iron-sulfur</keyword>
<dbReference type="CDD" id="cd07322">
    <property type="entry name" value="PriL_PriS_Eukaryotic"/>
    <property type="match status" value="1"/>
</dbReference>
<dbReference type="GO" id="GO:0005658">
    <property type="term" value="C:alpha DNA polymerase:primase complex"/>
    <property type="evidence" value="ECO:0007669"/>
    <property type="project" value="TreeGrafter"/>
</dbReference>
<evidence type="ECO:0000256" key="9">
    <source>
        <dbReference type="PIRNR" id="PIRNR009449"/>
    </source>
</evidence>
<evidence type="ECO:0000256" key="7">
    <source>
        <dbReference type="ARBA" id="ARBA00023014"/>
    </source>
</evidence>
<dbReference type="AlphaFoldDB" id="A0A1Y1WJ97"/>
<dbReference type="GO" id="GO:0006270">
    <property type="term" value="P:DNA replication initiation"/>
    <property type="evidence" value="ECO:0007669"/>
    <property type="project" value="TreeGrafter"/>
</dbReference>
<dbReference type="InterPro" id="IPR007238">
    <property type="entry name" value="DNA_primase_lsu_euk/arc"/>
</dbReference>
<keyword evidence="8 9" id="KW-0238">DNA-binding</keyword>
<protein>
    <recommendedName>
        <fullName evidence="9">DNA primase large subunit</fullName>
    </recommendedName>
</protein>
<sequence>MKRAGVIINSQRQYDSLSQYPYIFNFYKEFPQEEIGITEFETFALDRLNLLKDIENASLSSNGKSLVENSKLYELMKKYLPLNTIGDGAKMSLEDLFYQRRKDYLSHYILKLAYCSTEQLRIWFIKQESDLFRLRWHRCKDQNMKKEFIKSLNLNMTELSGEEKEELKEELLETSYLDNNFKNKDQYIQAFESDTYYKIPFEQVTDLVQQRKIYIKGGVAYLPSKEQISLLLNQYKENLNKSMEKMSQNLTKKEDDERIDPLIINLSQQYVEDDYILSNGNDIKYQEIPGLVRYFPLCMKNLHEHLTFDNHLRHGGRMQYGLFLKGIGVSMDESLKFWRKMFNKMTDDQFQKGYAYNIRHSYGKEGKRTNYSPYSCSKIIMGNAPSTGDHHGCPFRHASLDTLTKMLRKSNIKENHVTEICNYAKEHHYQLACTKMLEYVSGINNEYLENINHPNRYFDQCYPNSEYNKNKKLNSTNQQDKQMDDLMDSSY</sequence>
<feature type="binding site" evidence="10">
    <location>
        <position position="376"/>
    </location>
    <ligand>
        <name>[4Fe-4S] cluster</name>
        <dbReference type="ChEBI" id="CHEBI:49883"/>
    </ligand>
</feature>
<feature type="compositionally biased region" description="Polar residues" evidence="12">
    <location>
        <begin position="468"/>
        <end position="480"/>
    </location>
</feature>
<organism evidence="14 15">
    <name type="scientific">Anaeromyces robustus</name>
    <dbReference type="NCBI Taxonomy" id="1754192"/>
    <lineage>
        <taxon>Eukaryota</taxon>
        <taxon>Fungi</taxon>
        <taxon>Fungi incertae sedis</taxon>
        <taxon>Chytridiomycota</taxon>
        <taxon>Chytridiomycota incertae sedis</taxon>
        <taxon>Neocallimastigomycetes</taxon>
        <taxon>Neocallimastigales</taxon>
        <taxon>Neocallimastigaceae</taxon>
        <taxon>Anaeromyces</taxon>
    </lineage>
</organism>
<feature type="domain" description="DNA primase large subunit C-terminal" evidence="13">
    <location>
        <begin position="293"/>
        <end position="458"/>
    </location>
</feature>
<evidence type="ECO:0000256" key="3">
    <source>
        <dbReference type="ARBA" id="ARBA00022515"/>
    </source>
</evidence>
<comment type="cofactor">
    <cofactor evidence="9">
        <name>[4Fe-4S] cluster</name>
        <dbReference type="ChEBI" id="CHEBI:49883"/>
    </cofactor>
    <text evidence="9">Binds 1 [4Fe-4S] cluster.</text>
</comment>
<gene>
    <name evidence="14" type="ORF">BCR32DRAFT_297191</name>
</gene>
<dbReference type="EMBL" id="MCFG01000391">
    <property type="protein sequence ID" value="ORX73408.1"/>
    <property type="molecule type" value="Genomic_DNA"/>
</dbReference>
<keyword evidence="5 9" id="KW-0479">Metal-binding</keyword>
<feature type="binding site" evidence="10">
    <location>
        <position position="298"/>
    </location>
    <ligand>
        <name>[4Fe-4S] cluster</name>
        <dbReference type="ChEBI" id="CHEBI:49883"/>
    </ligand>
</feature>
<dbReference type="Pfam" id="PF26466">
    <property type="entry name" value="DNA_primase_lrg_N"/>
    <property type="match status" value="1"/>
</dbReference>
<feature type="binding site" evidence="10">
    <location>
        <position position="433"/>
    </location>
    <ligand>
        <name>[4Fe-4S] cluster</name>
        <dbReference type="ChEBI" id="CHEBI:49883"/>
    </ligand>
</feature>
<dbReference type="GO" id="GO:0046872">
    <property type="term" value="F:metal ion binding"/>
    <property type="evidence" value="ECO:0007669"/>
    <property type="project" value="UniProtKB-UniRule"/>
</dbReference>
<name>A0A1Y1WJ97_9FUNG</name>
<evidence type="ECO:0000256" key="8">
    <source>
        <dbReference type="ARBA" id="ARBA00023125"/>
    </source>
</evidence>
<dbReference type="InterPro" id="IPR058560">
    <property type="entry name" value="DNA_primase_C"/>
</dbReference>
<evidence type="ECO:0000256" key="10">
    <source>
        <dbReference type="PIRSR" id="PIRSR009449-1"/>
    </source>
</evidence>
<dbReference type="Gene3D" id="1.20.930.80">
    <property type="match status" value="1"/>
</dbReference>
<reference evidence="14 15" key="1">
    <citation type="submission" date="2016-08" db="EMBL/GenBank/DDBJ databases">
        <title>A Parts List for Fungal Cellulosomes Revealed by Comparative Genomics.</title>
        <authorList>
            <consortium name="DOE Joint Genome Institute"/>
            <person name="Haitjema C.H."/>
            <person name="Gilmore S.P."/>
            <person name="Henske J.K."/>
            <person name="Solomon K.V."/>
            <person name="De Groot R."/>
            <person name="Kuo A."/>
            <person name="Mondo S.J."/>
            <person name="Salamov A.A."/>
            <person name="Labutti K."/>
            <person name="Zhao Z."/>
            <person name="Chiniquy J."/>
            <person name="Barry K."/>
            <person name="Brewer H.M."/>
            <person name="Purvine S.O."/>
            <person name="Wright A.T."/>
            <person name="Boxma B."/>
            <person name="Van Alen T."/>
            <person name="Hackstein J.H."/>
            <person name="Baker S.E."/>
            <person name="Grigoriev I.V."/>
            <person name="O'Malley M.A."/>
        </authorList>
    </citation>
    <scope>NUCLEOTIDE SEQUENCE [LARGE SCALE GENOMIC DNA]</scope>
    <source>
        <strain evidence="14 15">S4</strain>
    </source>
</reference>
<dbReference type="STRING" id="1754192.A0A1Y1WJ97"/>
<dbReference type="PANTHER" id="PTHR10537">
    <property type="entry name" value="DNA PRIMASE LARGE SUBUNIT"/>
    <property type="match status" value="1"/>
</dbReference>
<evidence type="ECO:0000313" key="14">
    <source>
        <dbReference type="EMBL" id="ORX73408.1"/>
    </source>
</evidence>
<dbReference type="Pfam" id="PF04104">
    <property type="entry name" value="DNA_primase_lrg"/>
    <property type="match status" value="1"/>
</dbReference>
<feature type="coiled-coil region" evidence="11">
    <location>
        <begin position="225"/>
        <end position="256"/>
    </location>
</feature>
<proteinExistence type="inferred from homology"/>
<dbReference type="GO" id="GO:0051539">
    <property type="term" value="F:4 iron, 4 sulfur cluster binding"/>
    <property type="evidence" value="ECO:0007669"/>
    <property type="project" value="UniProtKB-UniRule"/>
</dbReference>
<comment type="function">
    <text evidence="9">DNA primase is the polymerase that synthesizes small RNA primers for the Okazaki fragments made during discontinuous DNA replication.</text>
</comment>
<keyword evidence="4 9" id="KW-0235">DNA replication</keyword>
<evidence type="ECO:0000259" key="13">
    <source>
        <dbReference type="Pfam" id="PF04104"/>
    </source>
</evidence>
<evidence type="ECO:0000256" key="5">
    <source>
        <dbReference type="ARBA" id="ARBA00022723"/>
    </source>
</evidence>
<keyword evidence="3 9" id="KW-0639">Primosome</keyword>
<evidence type="ECO:0000256" key="6">
    <source>
        <dbReference type="ARBA" id="ARBA00023004"/>
    </source>
</evidence>
<evidence type="ECO:0000256" key="2">
    <source>
        <dbReference type="ARBA" id="ARBA00022485"/>
    </source>
</evidence>
<comment type="similarity">
    <text evidence="1 9">Belongs to the eukaryotic-type primase large subunit family.</text>
</comment>
<reference evidence="14 15" key="2">
    <citation type="submission" date="2016-08" db="EMBL/GenBank/DDBJ databases">
        <title>Pervasive Adenine N6-methylation of Active Genes in Fungi.</title>
        <authorList>
            <consortium name="DOE Joint Genome Institute"/>
            <person name="Mondo S.J."/>
            <person name="Dannebaum R.O."/>
            <person name="Kuo R.C."/>
            <person name="Labutti K."/>
            <person name="Haridas S."/>
            <person name="Kuo A."/>
            <person name="Salamov A."/>
            <person name="Ahrendt S.R."/>
            <person name="Lipzen A."/>
            <person name="Sullivan W."/>
            <person name="Andreopoulos W.B."/>
            <person name="Clum A."/>
            <person name="Lindquist E."/>
            <person name="Daum C."/>
            <person name="Ramamoorthy G.K."/>
            <person name="Gryganskyi A."/>
            <person name="Culley D."/>
            <person name="Magnuson J.K."/>
            <person name="James T.Y."/>
            <person name="O'Malley M.A."/>
            <person name="Stajich J.E."/>
            <person name="Spatafora J.W."/>
            <person name="Visel A."/>
            <person name="Grigoriev I.V."/>
        </authorList>
    </citation>
    <scope>NUCLEOTIDE SEQUENCE [LARGE SCALE GENOMIC DNA]</scope>
    <source>
        <strain evidence="14 15">S4</strain>
    </source>
</reference>
<keyword evidence="11" id="KW-0175">Coiled coil</keyword>
<dbReference type="OrthoDB" id="421393at2759"/>
<dbReference type="GO" id="GO:0006269">
    <property type="term" value="P:DNA replication, synthesis of primer"/>
    <property type="evidence" value="ECO:0007669"/>
    <property type="project" value="UniProtKB-KW"/>
</dbReference>
<accession>A0A1Y1WJ97</accession>
<keyword evidence="6 9" id="KW-0408">Iron</keyword>
<feature type="region of interest" description="Disordered" evidence="12">
    <location>
        <begin position="468"/>
        <end position="491"/>
    </location>
</feature>
<evidence type="ECO:0000256" key="4">
    <source>
        <dbReference type="ARBA" id="ARBA00022705"/>
    </source>
</evidence>
<keyword evidence="15" id="KW-1185">Reference proteome</keyword>
<evidence type="ECO:0000313" key="15">
    <source>
        <dbReference type="Proteomes" id="UP000193944"/>
    </source>
</evidence>
<evidence type="ECO:0000256" key="12">
    <source>
        <dbReference type="SAM" id="MobiDB-lite"/>
    </source>
</evidence>
<dbReference type="PIRSF" id="PIRSF009449">
    <property type="entry name" value="DNA_primase_large_subunit"/>
    <property type="match status" value="1"/>
</dbReference>
<dbReference type="PANTHER" id="PTHR10537:SF3">
    <property type="entry name" value="DNA PRIMASE LARGE SUBUNIT"/>
    <property type="match status" value="1"/>
</dbReference>
<evidence type="ECO:0000256" key="11">
    <source>
        <dbReference type="SAM" id="Coils"/>
    </source>
</evidence>
<comment type="caution">
    <text evidence="14">The sequence shown here is derived from an EMBL/GenBank/DDBJ whole genome shotgun (WGS) entry which is preliminary data.</text>
</comment>
<dbReference type="InterPro" id="IPR016558">
    <property type="entry name" value="DNA_primase_lsu_euk"/>
</dbReference>
<feature type="binding site" evidence="10">
    <location>
        <position position="393"/>
    </location>
    <ligand>
        <name>[4Fe-4S] cluster</name>
        <dbReference type="ChEBI" id="CHEBI:49883"/>
    </ligand>
</feature>
<dbReference type="GO" id="GO:0003677">
    <property type="term" value="F:DNA binding"/>
    <property type="evidence" value="ECO:0007669"/>
    <property type="project" value="UniProtKB-UniRule"/>
</dbReference>
<keyword evidence="2 9" id="KW-0004">4Fe-4S</keyword>